<keyword evidence="1" id="KW-0472">Membrane</keyword>
<sequence length="109" mass="11276">MNTARGTNVAADDAFATVRPRPDSTYIDQRSTPVLPGDAAQASTGRANGWIVALIVLVVLAIIGFSVYLNIKRYQLISQALRTGNTSVALAEAAPDVGAGIGTAVTAFT</sequence>
<reference evidence="2" key="1">
    <citation type="submission" date="2021-04" db="EMBL/GenBank/DDBJ databases">
        <title>Draft Genome Sequence of Pandoravirus japonicus, Isolated from the Sabaishi River of Niigata, Japan.</title>
        <authorList>
            <person name="Hosokawa N."/>
            <person name="Takahashi H."/>
            <person name="Aoki K."/>
            <person name="Takemura M."/>
        </authorList>
    </citation>
    <scope>NUCLEOTIDE SEQUENCE</scope>
</reference>
<evidence type="ECO:0000256" key="1">
    <source>
        <dbReference type="SAM" id="Phobius"/>
    </source>
</evidence>
<name>A0A811BNE8_9VIRU</name>
<proteinExistence type="predicted"/>
<evidence type="ECO:0000313" key="3">
    <source>
        <dbReference type="Proteomes" id="UP001253637"/>
    </source>
</evidence>
<keyword evidence="1" id="KW-0812">Transmembrane</keyword>
<feature type="transmembrane region" description="Helical" evidence="1">
    <location>
        <begin position="50"/>
        <end position="71"/>
    </location>
</feature>
<keyword evidence="1" id="KW-1133">Transmembrane helix</keyword>
<dbReference type="Proteomes" id="UP001253637">
    <property type="component" value="Segment"/>
</dbReference>
<accession>A0A811BNE8</accession>
<protein>
    <submittedName>
        <fullName evidence="2">Uncharacterized protein</fullName>
    </submittedName>
</protein>
<dbReference type="EMBL" id="LC625835">
    <property type="protein sequence ID" value="BCU03433.1"/>
    <property type="molecule type" value="Genomic_DNA"/>
</dbReference>
<organism evidence="2 3">
    <name type="scientific">Pandoravirus japonicus</name>
    <dbReference type="NCBI Taxonomy" id="2823154"/>
    <lineage>
        <taxon>Viruses</taxon>
        <taxon>Pandoravirus</taxon>
    </lineage>
</organism>
<evidence type="ECO:0000313" key="2">
    <source>
        <dbReference type="EMBL" id="BCU03433.1"/>
    </source>
</evidence>